<proteinExistence type="predicted"/>
<comment type="caution">
    <text evidence="4">The sequence shown here is derived from an EMBL/GenBank/DDBJ whole genome shotgun (WGS) entry which is preliminary data.</text>
</comment>
<organism evidence="4 5">
    <name type="scientific">Phyllobacterium myrsinacearum</name>
    <dbReference type="NCBI Taxonomy" id="28101"/>
    <lineage>
        <taxon>Bacteria</taxon>
        <taxon>Pseudomonadati</taxon>
        <taxon>Pseudomonadota</taxon>
        <taxon>Alphaproteobacteria</taxon>
        <taxon>Hyphomicrobiales</taxon>
        <taxon>Phyllobacteriaceae</taxon>
        <taxon>Phyllobacterium</taxon>
    </lineage>
</organism>
<evidence type="ECO:0000256" key="2">
    <source>
        <dbReference type="ARBA" id="ARBA00022679"/>
    </source>
</evidence>
<dbReference type="CDD" id="cd02440">
    <property type="entry name" value="AdoMet_MTases"/>
    <property type="match status" value="1"/>
</dbReference>
<dbReference type="InterPro" id="IPR029063">
    <property type="entry name" value="SAM-dependent_MTases_sf"/>
</dbReference>
<keyword evidence="5" id="KW-1185">Reference proteome</keyword>
<dbReference type="GO" id="GO:0030798">
    <property type="term" value="F:trans-aconitate 2-methyltransferase activity"/>
    <property type="evidence" value="ECO:0007669"/>
    <property type="project" value="UniProtKB-EC"/>
</dbReference>
<dbReference type="Gene3D" id="1.10.150.290">
    <property type="entry name" value="S-adenosyl-L-methionine-dependent methyltransferases"/>
    <property type="match status" value="1"/>
</dbReference>
<evidence type="ECO:0000256" key="1">
    <source>
        <dbReference type="ARBA" id="ARBA00022603"/>
    </source>
</evidence>
<dbReference type="AlphaFoldDB" id="A0A839EN55"/>
<evidence type="ECO:0000313" key="5">
    <source>
        <dbReference type="Proteomes" id="UP000549052"/>
    </source>
</evidence>
<accession>A0A839EN55</accession>
<dbReference type="EC" id="2.1.1.144" evidence="4"/>
<dbReference type="Gene3D" id="3.40.50.150">
    <property type="entry name" value="Vaccinia Virus protein VP39"/>
    <property type="match status" value="1"/>
</dbReference>
<evidence type="ECO:0000259" key="3">
    <source>
        <dbReference type="Pfam" id="PF13649"/>
    </source>
</evidence>
<feature type="domain" description="Methyltransferase" evidence="3">
    <location>
        <begin position="34"/>
        <end position="123"/>
    </location>
</feature>
<evidence type="ECO:0000313" key="4">
    <source>
        <dbReference type="EMBL" id="MBA8877907.1"/>
    </source>
</evidence>
<name>A0A839EN55_9HYPH</name>
<dbReference type="PANTHER" id="PTHR43861">
    <property type="entry name" value="TRANS-ACONITATE 2-METHYLTRANSFERASE-RELATED"/>
    <property type="match status" value="1"/>
</dbReference>
<dbReference type="InterPro" id="IPR041698">
    <property type="entry name" value="Methyltransf_25"/>
</dbReference>
<dbReference type="SUPFAM" id="SSF53335">
    <property type="entry name" value="S-adenosyl-L-methionine-dependent methyltransferases"/>
    <property type="match status" value="1"/>
</dbReference>
<dbReference type="EMBL" id="JACGXN010000001">
    <property type="protein sequence ID" value="MBA8877907.1"/>
    <property type="molecule type" value="Genomic_DNA"/>
</dbReference>
<sequence length="256" mass="28150">MSWSAEQYVKFEDERTRPVRDLLAAVSRDDARSVIDIGCGPGNSTEVLIARFPNAAVTGMDSSEDMVKAARVRLPEVAFEVADIANWNGTGPYDVILANAVIQWLPDHATLLPNLVGKLTTGGSLAIQLPNNLDEPTHRLMREIAADGPWATKLVGSATKRAPRQSAEWYYRTLRSISAKADVWQTTYYHPLADGANGVVEWLKGTGLRPFLDPLDEAERIAFLERYTAAVAQAYPALPDGTVLLPFPRLFMVATR</sequence>
<dbReference type="RefSeq" id="WP_182548503.1">
    <property type="nucleotide sequence ID" value="NZ_JACGXN010000001.1"/>
</dbReference>
<gene>
    <name evidence="4" type="ORF">FHW16_001589</name>
</gene>
<dbReference type="NCBIfam" id="NF002463">
    <property type="entry name" value="PRK01683.1"/>
    <property type="match status" value="1"/>
</dbReference>
<protein>
    <submittedName>
        <fullName evidence="4">Trans-aconitate 2-methyltransferase</fullName>
        <ecNumber evidence="4">2.1.1.144</ecNumber>
    </submittedName>
</protein>
<dbReference type="Pfam" id="PF13649">
    <property type="entry name" value="Methyltransf_25"/>
    <property type="match status" value="1"/>
</dbReference>
<reference evidence="4 5" key="1">
    <citation type="submission" date="2020-07" db="EMBL/GenBank/DDBJ databases">
        <title>Genomic Encyclopedia of Type Strains, Phase IV (KMG-V): Genome sequencing to study the core and pangenomes of soil and plant-associated prokaryotes.</title>
        <authorList>
            <person name="Whitman W."/>
        </authorList>
    </citation>
    <scope>NUCLEOTIDE SEQUENCE [LARGE SCALE GENOMIC DNA]</scope>
    <source>
        <strain evidence="4 5">AN3</strain>
    </source>
</reference>
<keyword evidence="1 4" id="KW-0489">Methyltransferase</keyword>
<dbReference type="Proteomes" id="UP000549052">
    <property type="component" value="Unassembled WGS sequence"/>
</dbReference>
<dbReference type="InterPro" id="IPR023149">
    <property type="entry name" value="Trans_acon_MeTrfase_C"/>
</dbReference>
<dbReference type="GO" id="GO:0032259">
    <property type="term" value="P:methylation"/>
    <property type="evidence" value="ECO:0007669"/>
    <property type="project" value="UniProtKB-KW"/>
</dbReference>
<dbReference type="PANTHER" id="PTHR43861:SF1">
    <property type="entry name" value="TRANS-ACONITATE 2-METHYLTRANSFERASE"/>
    <property type="match status" value="1"/>
</dbReference>
<keyword evidence="2 4" id="KW-0808">Transferase</keyword>